<sequence length="97" mass="10475">MPVVQQAGHNGPAIRDIRRIRGMSCSELADQVGIHEQSLRNLELYDSVTRPADPKGCSWEVLERIAAALGVRVQSISRGPIGQMASPVPAKDEEDAA</sequence>
<dbReference type="Pfam" id="PF13443">
    <property type="entry name" value="HTH_26"/>
    <property type="match status" value="1"/>
</dbReference>
<dbReference type="CDD" id="cd00093">
    <property type="entry name" value="HTH_XRE"/>
    <property type="match status" value="1"/>
</dbReference>
<feature type="domain" description="HTH cro/C1-type" evidence="1">
    <location>
        <begin position="14"/>
        <end position="76"/>
    </location>
</feature>
<dbReference type="PROSITE" id="PS50943">
    <property type="entry name" value="HTH_CROC1"/>
    <property type="match status" value="1"/>
</dbReference>
<dbReference type="EMBL" id="CP074133">
    <property type="protein sequence ID" value="QUX20366.1"/>
    <property type="molecule type" value="Genomic_DNA"/>
</dbReference>
<protein>
    <submittedName>
        <fullName evidence="2">Helix-turn-helix transcriptional regulator</fullName>
    </submittedName>
</protein>
<dbReference type="InterPro" id="IPR001387">
    <property type="entry name" value="Cro/C1-type_HTH"/>
</dbReference>
<dbReference type="SUPFAM" id="SSF47413">
    <property type="entry name" value="lambda repressor-like DNA-binding domains"/>
    <property type="match status" value="1"/>
</dbReference>
<name>A0ABX8BDY2_9ACTN</name>
<dbReference type="RefSeq" id="WP_220561561.1">
    <property type="nucleotide sequence ID" value="NZ_CP074133.1"/>
</dbReference>
<dbReference type="Proteomes" id="UP000676079">
    <property type="component" value="Chromosome"/>
</dbReference>
<dbReference type="SMART" id="SM00530">
    <property type="entry name" value="HTH_XRE"/>
    <property type="match status" value="1"/>
</dbReference>
<evidence type="ECO:0000313" key="3">
    <source>
        <dbReference type="Proteomes" id="UP000676079"/>
    </source>
</evidence>
<proteinExistence type="predicted"/>
<evidence type="ECO:0000259" key="1">
    <source>
        <dbReference type="PROSITE" id="PS50943"/>
    </source>
</evidence>
<organism evidence="2 3">
    <name type="scientific">Nocardiopsis changdeensis</name>
    <dbReference type="NCBI Taxonomy" id="2831969"/>
    <lineage>
        <taxon>Bacteria</taxon>
        <taxon>Bacillati</taxon>
        <taxon>Actinomycetota</taxon>
        <taxon>Actinomycetes</taxon>
        <taxon>Streptosporangiales</taxon>
        <taxon>Nocardiopsidaceae</taxon>
        <taxon>Nocardiopsis</taxon>
    </lineage>
</organism>
<reference evidence="2 3" key="1">
    <citation type="submission" date="2021-05" db="EMBL/GenBank/DDBJ databases">
        <title>Direct Submission.</title>
        <authorList>
            <person name="Li K."/>
            <person name="Gao J."/>
        </authorList>
    </citation>
    <scope>NUCLEOTIDE SEQUENCE [LARGE SCALE GENOMIC DNA]</scope>
    <source>
        <strain evidence="2 3">Mg02</strain>
    </source>
</reference>
<keyword evidence="3" id="KW-1185">Reference proteome</keyword>
<evidence type="ECO:0000313" key="2">
    <source>
        <dbReference type="EMBL" id="QUX20366.1"/>
    </source>
</evidence>
<dbReference type="InterPro" id="IPR010982">
    <property type="entry name" value="Lambda_DNA-bd_dom_sf"/>
</dbReference>
<dbReference type="Gene3D" id="1.10.260.40">
    <property type="entry name" value="lambda repressor-like DNA-binding domains"/>
    <property type="match status" value="1"/>
</dbReference>
<accession>A0ABX8BDY2</accession>
<gene>
    <name evidence="2" type="ORF">KGD84_17720</name>
</gene>